<dbReference type="SUPFAM" id="SSF56801">
    <property type="entry name" value="Acetyl-CoA synthetase-like"/>
    <property type="match status" value="1"/>
</dbReference>
<dbReference type="PROSITE" id="PS00455">
    <property type="entry name" value="AMP_BINDING"/>
    <property type="match status" value="1"/>
</dbReference>
<keyword evidence="2" id="KW-0276">Fatty acid metabolism</keyword>
<name>A0ABR1FPG4_AURAN</name>
<evidence type="ECO:0000313" key="5">
    <source>
        <dbReference type="EMBL" id="KAK7235057.1"/>
    </source>
</evidence>
<dbReference type="InterPro" id="IPR042099">
    <property type="entry name" value="ANL_N_sf"/>
</dbReference>
<gene>
    <name evidence="5" type="primary">ACSBG1</name>
    <name evidence="5" type="ORF">SO694_00140067</name>
</gene>
<keyword evidence="1 5" id="KW-0436">Ligase</keyword>
<evidence type="ECO:0000259" key="4">
    <source>
        <dbReference type="Pfam" id="PF00501"/>
    </source>
</evidence>
<dbReference type="Pfam" id="PF23562">
    <property type="entry name" value="AMP-binding_C_3"/>
    <property type="match status" value="1"/>
</dbReference>
<protein>
    <submittedName>
        <fullName evidence="5">Decanoate-CoA ligase</fullName>
    </submittedName>
</protein>
<dbReference type="InterPro" id="IPR020845">
    <property type="entry name" value="AMP-binding_CS"/>
</dbReference>
<organism evidence="5 6">
    <name type="scientific">Aureococcus anophagefferens</name>
    <name type="common">Harmful bloom alga</name>
    <dbReference type="NCBI Taxonomy" id="44056"/>
    <lineage>
        <taxon>Eukaryota</taxon>
        <taxon>Sar</taxon>
        <taxon>Stramenopiles</taxon>
        <taxon>Ochrophyta</taxon>
        <taxon>Pelagophyceae</taxon>
        <taxon>Pelagomonadales</taxon>
        <taxon>Pelagomonadaceae</taxon>
        <taxon>Aureococcus</taxon>
    </lineage>
</organism>
<dbReference type="GO" id="GO:0016874">
    <property type="term" value="F:ligase activity"/>
    <property type="evidence" value="ECO:0007669"/>
    <property type="project" value="UniProtKB-KW"/>
</dbReference>
<keyword evidence="3" id="KW-0443">Lipid metabolism</keyword>
<keyword evidence="6" id="KW-1185">Reference proteome</keyword>
<dbReference type="PANTHER" id="PTHR43272">
    <property type="entry name" value="LONG-CHAIN-FATTY-ACID--COA LIGASE"/>
    <property type="match status" value="1"/>
</dbReference>
<evidence type="ECO:0000313" key="6">
    <source>
        <dbReference type="Proteomes" id="UP001363151"/>
    </source>
</evidence>
<evidence type="ECO:0000256" key="2">
    <source>
        <dbReference type="ARBA" id="ARBA00022832"/>
    </source>
</evidence>
<sequence>MGYTTVDPNETVEIRMGASGPAARPPTTVVDIFKKTVKECGSKVSMRCERDGAWKEWTWDGYHADVMKVAKALLALGVKERDAVAIIGFNSPEWVFTWIGAVLIGAMGTGIYATNGPDGVAYVVEHSKAKVVVAEGAKQLAKFREVDAARLASVLAFVAYLPEEATPAPIGSAQGMNWAGFLASGAGVSDDDVEAKAGAVVAGQCCSLISGQQKGDSTLIYTSGTTGNPKAVMISHDSLTWTAHVGFIDVFKCTSEEHVLSYLPLSHIAGQMMDVVAPILTGCTLHFARPDALKGSLKDTLGEVRPTVFFGVPRVWEKFGEAMKAKAATPGSMKDKVATFAKGCGAAKYAAAEQGDPDPNNCMANLVAGSIFGKIKGALGLDRCRLFATGAAPITTDLLKYFGSLDINILELFGMSEVTGPTNMSTADNFRVGKCGLQIPGTETACAKDTSEVIFRGRHVMMGYMYNQEATDKTIDADGWLHSGDVGSIDEDGYLKITGRIKEILITAAGENVAPVLIEDEIKRQLDCVANAMVVGDQKKFLTVLLTLKTKPDADGLPLGTELAKDAALCGCATIADAAASADYKKMIEDGLKKANANAISRAQNVQKFAILPVDFTQEGNELTPTMKLKRKVVLEKYADVVAGLY</sequence>
<dbReference type="PANTHER" id="PTHR43272:SF32">
    <property type="entry name" value="AMP-DEPENDENT SYNTHETASE_LIGASE DOMAIN-CONTAINING PROTEIN"/>
    <property type="match status" value="1"/>
</dbReference>
<comment type="caution">
    <text evidence="5">The sequence shown here is derived from an EMBL/GenBank/DDBJ whole genome shotgun (WGS) entry which is preliminary data.</text>
</comment>
<dbReference type="EMBL" id="JBBJCI010000298">
    <property type="protein sequence ID" value="KAK7235057.1"/>
    <property type="molecule type" value="Genomic_DNA"/>
</dbReference>
<evidence type="ECO:0000256" key="1">
    <source>
        <dbReference type="ARBA" id="ARBA00022598"/>
    </source>
</evidence>
<feature type="domain" description="AMP-dependent synthetase/ligase" evidence="4">
    <location>
        <begin position="35"/>
        <end position="464"/>
    </location>
</feature>
<dbReference type="Proteomes" id="UP001363151">
    <property type="component" value="Unassembled WGS sequence"/>
</dbReference>
<evidence type="ECO:0000256" key="3">
    <source>
        <dbReference type="ARBA" id="ARBA00023098"/>
    </source>
</evidence>
<dbReference type="Pfam" id="PF00501">
    <property type="entry name" value="AMP-binding"/>
    <property type="match status" value="1"/>
</dbReference>
<dbReference type="InterPro" id="IPR000873">
    <property type="entry name" value="AMP-dep_synth/lig_dom"/>
</dbReference>
<proteinExistence type="predicted"/>
<dbReference type="Gene3D" id="3.40.50.12780">
    <property type="entry name" value="N-terminal domain of ligase-like"/>
    <property type="match status" value="2"/>
</dbReference>
<reference evidence="5 6" key="1">
    <citation type="submission" date="2024-03" db="EMBL/GenBank/DDBJ databases">
        <title>Aureococcus anophagefferens CCMP1851 and Kratosvirus quantuckense: Draft genome of a second virus-susceptible host strain in the model system.</title>
        <authorList>
            <person name="Chase E."/>
            <person name="Truchon A.R."/>
            <person name="Schepens W."/>
            <person name="Wilhelm S.W."/>
        </authorList>
    </citation>
    <scope>NUCLEOTIDE SEQUENCE [LARGE SCALE GENOMIC DNA]</scope>
    <source>
        <strain evidence="5 6">CCMP1851</strain>
    </source>
</reference>
<accession>A0ABR1FPG4</accession>